<dbReference type="PANTHER" id="PTHR42818:SF1">
    <property type="entry name" value="SULFOPYRUVATE DECARBOXYLASE"/>
    <property type="match status" value="1"/>
</dbReference>
<dbReference type="GO" id="GO:0016831">
    <property type="term" value="F:carboxy-lyase activity"/>
    <property type="evidence" value="ECO:0007669"/>
    <property type="project" value="UniProtKB-KW"/>
</dbReference>
<reference evidence="4 5" key="1">
    <citation type="submission" date="2020-03" db="EMBL/GenBank/DDBJ databases">
        <title>Whole genome shotgun sequence of Phytohabitans suffuscus NBRC 105367.</title>
        <authorList>
            <person name="Komaki H."/>
            <person name="Tamura T."/>
        </authorList>
    </citation>
    <scope>NUCLEOTIDE SEQUENCE [LARGE SCALE GENOMIC DNA]</scope>
    <source>
        <strain evidence="4 5">NBRC 105367</strain>
    </source>
</reference>
<keyword evidence="2" id="KW-0456">Lyase</keyword>
<dbReference type="PANTHER" id="PTHR42818">
    <property type="entry name" value="SULFOPYRUVATE DECARBOXYLASE SUBUNIT ALPHA"/>
    <property type="match status" value="1"/>
</dbReference>
<dbReference type="GO" id="GO:0030976">
    <property type="term" value="F:thiamine pyrophosphate binding"/>
    <property type="evidence" value="ECO:0007669"/>
    <property type="project" value="InterPro"/>
</dbReference>
<dbReference type="InterPro" id="IPR051818">
    <property type="entry name" value="TPP_dependent_decarboxylase"/>
</dbReference>
<evidence type="ECO:0000313" key="4">
    <source>
        <dbReference type="EMBL" id="BCB91322.1"/>
    </source>
</evidence>
<reference evidence="4 5" key="2">
    <citation type="submission" date="2020-03" db="EMBL/GenBank/DDBJ databases">
        <authorList>
            <person name="Ichikawa N."/>
            <person name="Kimura A."/>
            <person name="Kitahashi Y."/>
            <person name="Uohara A."/>
        </authorList>
    </citation>
    <scope>NUCLEOTIDE SEQUENCE [LARGE SCALE GENOMIC DNA]</scope>
    <source>
        <strain evidence="4 5">NBRC 105367</strain>
    </source>
</reference>
<organism evidence="4 5">
    <name type="scientific">Phytohabitans suffuscus</name>
    <dbReference type="NCBI Taxonomy" id="624315"/>
    <lineage>
        <taxon>Bacteria</taxon>
        <taxon>Bacillati</taxon>
        <taxon>Actinomycetota</taxon>
        <taxon>Actinomycetes</taxon>
        <taxon>Micromonosporales</taxon>
        <taxon>Micromonosporaceae</taxon>
    </lineage>
</organism>
<protein>
    <recommendedName>
        <fullName evidence="3">Thiamine pyrophosphate enzyme TPP-binding domain-containing protein</fullName>
    </recommendedName>
</protein>
<dbReference type="EMBL" id="AP022871">
    <property type="protein sequence ID" value="BCB91322.1"/>
    <property type="molecule type" value="Genomic_DNA"/>
</dbReference>
<dbReference type="Gene3D" id="3.40.50.970">
    <property type="match status" value="1"/>
</dbReference>
<sequence length="196" mass="20386">MTLNRADVLRRIDAAFPADPVVLTLGGTAREMIAVAGRRPNHLVNLDAMGQTVGVALGLALGLRDRRVVAVEGDGSLLMGLSVLSTAGYLKPDNLVVLLLDNGVYLATGGQPTAAADADLVAMALACGWAGGREVRTGQELAAALDWARGTPGPLLVRVHIGTAQIPTGYFLEDPAILAEDFRRWLRSPAGGDASP</sequence>
<evidence type="ECO:0000313" key="5">
    <source>
        <dbReference type="Proteomes" id="UP000503011"/>
    </source>
</evidence>
<dbReference type="RefSeq" id="WP_173164261.1">
    <property type="nucleotide sequence ID" value="NZ_AP022871.1"/>
</dbReference>
<dbReference type="Proteomes" id="UP000503011">
    <property type="component" value="Chromosome"/>
</dbReference>
<gene>
    <name evidence="4" type="ORF">Psuf_086350</name>
</gene>
<name>A0A6F8YZ10_9ACTN</name>
<dbReference type="Pfam" id="PF02775">
    <property type="entry name" value="TPP_enzyme_C"/>
    <property type="match status" value="1"/>
</dbReference>
<dbReference type="SUPFAM" id="SSF52518">
    <property type="entry name" value="Thiamin diphosphate-binding fold (THDP-binding)"/>
    <property type="match status" value="1"/>
</dbReference>
<feature type="domain" description="Thiamine pyrophosphate enzyme TPP-binding" evidence="3">
    <location>
        <begin position="38"/>
        <end position="159"/>
    </location>
</feature>
<accession>A0A6F8YZ10</accession>
<proteinExistence type="predicted"/>
<evidence type="ECO:0000256" key="2">
    <source>
        <dbReference type="ARBA" id="ARBA00023239"/>
    </source>
</evidence>
<evidence type="ECO:0000256" key="1">
    <source>
        <dbReference type="ARBA" id="ARBA00022793"/>
    </source>
</evidence>
<evidence type="ECO:0000259" key="3">
    <source>
        <dbReference type="Pfam" id="PF02775"/>
    </source>
</evidence>
<dbReference type="AlphaFoldDB" id="A0A6F8YZ10"/>
<dbReference type="GO" id="GO:0000287">
    <property type="term" value="F:magnesium ion binding"/>
    <property type="evidence" value="ECO:0007669"/>
    <property type="project" value="UniProtKB-ARBA"/>
</dbReference>
<dbReference type="InterPro" id="IPR011766">
    <property type="entry name" value="TPP_enzyme_TPP-bd"/>
</dbReference>
<dbReference type="KEGG" id="psuu:Psuf_086350"/>
<keyword evidence="1" id="KW-0210">Decarboxylase</keyword>
<keyword evidence="5" id="KW-1185">Reference proteome</keyword>
<dbReference type="InterPro" id="IPR029061">
    <property type="entry name" value="THDP-binding"/>
</dbReference>